<dbReference type="Proteomes" id="UP000276215">
    <property type="component" value="Unassembled WGS sequence"/>
</dbReference>
<dbReference type="InterPro" id="IPR038717">
    <property type="entry name" value="Tc1-like_DDE_dom"/>
</dbReference>
<keyword evidence="3" id="KW-1185">Reference proteome</keyword>
<organism evidence="2 3">
    <name type="scientific">Choiromyces venosus 120613-1</name>
    <dbReference type="NCBI Taxonomy" id="1336337"/>
    <lineage>
        <taxon>Eukaryota</taxon>
        <taxon>Fungi</taxon>
        <taxon>Dikarya</taxon>
        <taxon>Ascomycota</taxon>
        <taxon>Pezizomycotina</taxon>
        <taxon>Pezizomycetes</taxon>
        <taxon>Pezizales</taxon>
        <taxon>Tuberaceae</taxon>
        <taxon>Choiromyces</taxon>
    </lineage>
</organism>
<reference evidence="2 3" key="1">
    <citation type="journal article" date="2018" name="Nat. Ecol. Evol.">
        <title>Pezizomycetes genomes reveal the molecular basis of ectomycorrhizal truffle lifestyle.</title>
        <authorList>
            <person name="Murat C."/>
            <person name="Payen T."/>
            <person name="Noel B."/>
            <person name="Kuo A."/>
            <person name="Morin E."/>
            <person name="Chen J."/>
            <person name="Kohler A."/>
            <person name="Krizsan K."/>
            <person name="Balestrini R."/>
            <person name="Da Silva C."/>
            <person name="Montanini B."/>
            <person name="Hainaut M."/>
            <person name="Levati E."/>
            <person name="Barry K.W."/>
            <person name="Belfiori B."/>
            <person name="Cichocki N."/>
            <person name="Clum A."/>
            <person name="Dockter R.B."/>
            <person name="Fauchery L."/>
            <person name="Guy J."/>
            <person name="Iotti M."/>
            <person name="Le Tacon F."/>
            <person name="Lindquist E.A."/>
            <person name="Lipzen A."/>
            <person name="Malagnac F."/>
            <person name="Mello A."/>
            <person name="Molinier V."/>
            <person name="Miyauchi S."/>
            <person name="Poulain J."/>
            <person name="Riccioni C."/>
            <person name="Rubini A."/>
            <person name="Sitrit Y."/>
            <person name="Splivallo R."/>
            <person name="Traeger S."/>
            <person name="Wang M."/>
            <person name="Zifcakova L."/>
            <person name="Wipf D."/>
            <person name="Zambonelli A."/>
            <person name="Paolocci F."/>
            <person name="Nowrousian M."/>
            <person name="Ottonello S."/>
            <person name="Baldrian P."/>
            <person name="Spatafora J.W."/>
            <person name="Henrissat B."/>
            <person name="Nagy L.G."/>
            <person name="Aury J.M."/>
            <person name="Wincker P."/>
            <person name="Grigoriev I.V."/>
            <person name="Bonfante P."/>
            <person name="Martin F.M."/>
        </authorList>
    </citation>
    <scope>NUCLEOTIDE SEQUENCE [LARGE SCALE GENOMIC DNA]</scope>
    <source>
        <strain evidence="2 3">120613-1</strain>
    </source>
</reference>
<name>A0A3N4K544_9PEZI</name>
<feature type="domain" description="Tc1-like transposase DDE" evidence="1">
    <location>
        <begin position="22"/>
        <end position="108"/>
    </location>
</feature>
<dbReference type="Gene3D" id="3.30.420.10">
    <property type="entry name" value="Ribonuclease H-like superfamily/Ribonuclease H"/>
    <property type="match status" value="1"/>
</dbReference>
<sequence length="163" mass="18919">KKCKRKPEGMFKEDKLKISSKGGINWVSYREQILHPKLYPFIDQLQQDTGMPVTYLVEDNAPAHQTVQSIDAKERKDRGIITLEWPSKSPDLNAIEQVWDYEKDEISTYQFTGASRATMLEAKETLEKVWLELSQEYIDSRCQSFHDKLELVILHGGRNNFNG</sequence>
<evidence type="ECO:0000313" key="2">
    <source>
        <dbReference type="EMBL" id="RPB04469.1"/>
    </source>
</evidence>
<accession>A0A3N4K544</accession>
<protein>
    <recommendedName>
        <fullName evidence="1">Tc1-like transposase DDE domain-containing protein</fullName>
    </recommendedName>
</protein>
<evidence type="ECO:0000259" key="1">
    <source>
        <dbReference type="Pfam" id="PF13358"/>
    </source>
</evidence>
<dbReference type="Pfam" id="PF13358">
    <property type="entry name" value="DDE_3"/>
    <property type="match status" value="1"/>
</dbReference>
<evidence type="ECO:0000313" key="3">
    <source>
        <dbReference type="Proteomes" id="UP000276215"/>
    </source>
</evidence>
<dbReference type="AlphaFoldDB" id="A0A3N4K544"/>
<feature type="non-terminal residue" evidence="2">
    <location>
        <position position="1"/>
    </location>
</feature>
<dbReference type="OrthoDB" id="5410741at2759"/>
<gene>
    <name evidence="2" type="ORF">L873DRAFT_1666545</name>
</gene>
<proteinExistence type="predicted"/>
<dbReference type="GO" id="GO:0003676">
    <property type="term" value="F:nucleic acid binding"/>
    <property type="evidence" value="ECO:0007669"/>
    <property type="project" value="InterPro"/>
</dbReference>
<dbReference type="STRING" id="1336337.A0A3N4K544"/>
<dbReference type="InterPro" id="IPR036397">
    <property type="entry name" value="RNaseH_sf"/>
</dbReference>
<dbReference type="EMBL" id="ML120358">
    <property type="protein sequence ID" value="RPB04469.1"/>
    <property type="molecule type" value="Genomic_DNA"/>
</dbReference>